<evidence type="ECO:0000256" key="4">
    <source>
        <dbReference type="ARBA" id="ARBA00023163"/>
    </source>
</evidence>
<proteinExistence type="inferred from homology"/>
<dbReference type="InterPro" id="IPR000847">
    <property type="entry name" value="LysR_HTH_N"/>
</dbReference>
<keyword evidence="4" id="KW-0804">Transcription</keyword>
<comment type="similarity">
    <text evidence="1">Belongs to the LysR transcriptional regulatory family.</text>
</comment>
<dbReference type="SUPFAM" id="SSF53850">
    <property type="entry name" value="Periplasmic binding protein-like II"/>
    <property type="match status" value="1"/>
</dbReference>
<dbReference type="PROSITE" id="PS50931">
    <property type="entry name" value="HTH_LYSR"/>
    <property type="match status" value="1"/>
</dbReference>
<dbReference type="Gene3D" id="3.40.190.10">
    <property type="entry name" value="Periplasmic binding protein-like II"/>
    <property type="match status" value="2"/>
</dbReference>
<dbReference type="EMBL" id="CP113836">
    <property type="protein sequence ID" value="WAL67424.1"/>
    <property type="molecule type" value="Genomic_DNA"/>
</dbReference>
<keyword evidence="2" id="KW-0805">Transcription regulation</keyword>
<dbReference type="Gene3D" id="1.10.10.10">
    <property type="entry name" value="Winged helix-like DNA-binding domain superfamily/Winged helix DNA-binding domain"/>
    <property type="match status" value="1"/>
</dbReference>
<evidence type="ECO:0000256" key="1">
    <source>
        <dbReference type="ARBA" id="ARBA00009437"/>
    </source>
</evidence>
<dbReference type="Pfam" id="PF03466">
    <property type="entry name" value="LysR_substrate"/>
    <property type="match status" value="1"/>
</dbReference>
<dbReference type="InterPro" id="IPR036390">
    <property type="entry name" value="WH_DNA-bd_sf"/>
</dbReference>
<dbReference type="CDD" id="cd05466">
    <property type="entry name" value="PBP2_LTTR_substrate"/>
    <property type="match status" value="1"/>
</dbReference>
<evidence type="ECO:0000259" key="5">
    <source>
        <dbReference type="PROSITE" id="PS50931"/>
    </source>
</evidence>
<evidence type="ECO:0000256" key="3">
    <source>
        <dbReference type="ARBA" id="ARBA00023125"/>
    </source>
</evidence>
<evidence type="ECO:0000313" key="7">
    <source>
        <dbReference type="Proteomes" id="UP001163203"/>
    </source>
</evidence>
<evidence type="ECO:0000313" key="6">
    <source>
        <dbReference type="EMBL" id="WAL67424.1"/>
    </source>
</evidence>
<dbReference type="Proteomes" id="UP001163203">
    <property type="component" value="Chromosome"/>
</dbReference>
<accession>A0ABY7B667</accession>
<name>A0ABY7B667_9PSEU</name>
<dbReference type="InterPro" id="IPR036388">
    <property type="entry name" value="WH-like_DNA-bd_sf"/>
</dbReference>
<dbReference type="PANTHER" id="PTHR30126:SF39">
    <property type="entry name" value="HTH-TYPE TRANSCRIPTIONAL REGULATOR CYSL"/>
    <property type="match status" value="1"/>
</dbReference>
<keyword evidence="3" id="KW-0238">DNA-binding</keyword>
<dbReference type="SUPFAM" id="SSF46785">
    <property type="entry name" value="Winged helix' DNA-binding domain"/>
    <property type="match status" value="1"/>
</dbReference>
<dbReference type="PRINTS" id="PR00039">
    <property type="entry name" value="HTHLYSR"/>
</dbReference>
<keyword evidence="7" id="KW-1185">Reference proteome</keyword>
<evidence type="ECO:0000256" key="2">
    <source>
        <dbReference type="ARBA" id="ARBA00023015"/>
    </source>
</evidence>
<feature type="domain" description="HTH lysR-type" evidence="5">
    <location>
        <begin position="1"/>
        <end position="58"/>
    </location>
</feature>
<protein>
    <submittedName>
        <fullName evidence="6">LysR family transcriptional regulator</fullName>
    </submittedName>
</protein>
<dbReference type="RefSeq" id="WP_268757528.1">
    <property type="nucleotide sequence ID" value="NZ_CP113836.1"/>
</dbReference>
<dbReference type="InterPro" id="IPR005119">
    <property type="entry name" value="LysR_subst-bd"/>
</dbReference>
<gene>
    <name evidence="6" type="ORF">ORV05_06475</name>
</gene>
<dbReference type="PANTHER" id="PTHR30126">
    <property type="entry name" value="HTH-TYPE TRANSCRIPTIONAL REGULATOR"/>
    <property type="match status" value="1"/>
</dbReference>
<dbReference type="Pfam" id="PF00126">
    <property type="entry name" value="HTH_1"/>
    <property type="match status" value="1"/>
</dbReference>
<reference evidence="6" key="1">
    <citation type="submission" date="2022-11" db="EMBL/GenBank/DDBJ databases">
        <authorList>
            <person name="Mo P."/>
        </authorList>
    </citation>
    <scope>NUCLEOTIDE SEQUENCE</scope>
    <source>
        <strain evidence="6">HUAS 11-8</strain>
    </source>
</reference>
<organism evidence="6 7">
    <name type="scientific">Amycolatopsis cynarae</name>
    <dbReference type="NCBI Taxonomy" id="2995223"/>
    <lineage>
        <taxon>Bacteria</taxon>
        <taxon>Bacillati</taxon>
        <taxon>Actinomycetota</taxon>
        <taxon>Actinomycetes</taxon>
        <taxon>Pseudonocardiales</taxon>
        <taxon>Pseudonocardiaceae</taxon>
        <taxon>Amycolatopsis</taxon>
    </lineage>
</organism>
<sequence length="290" mass="30963">MELRQLRGFTAVAATGTVSGAAERLGLSPATVSDRIRTLEHSLGVELFERKPNGMVLSEHGRVLLPEARRLLEHAEAIRRLLADARPRVTIGTLETLIATRLPAIIGRLGDRRPDLDLSVRSMMRAPLLRAVSDGELDAGLLLDTGDTLGALGFTPGPELSFVDVGAVRLFLVAKPGHPLADAGSVAPRELSAETLLVTPPGCSFRMAAERLLGPAGKRIEFDSVSTIRAWITQGLGIALLPEFAVTGDLADGTLVALGPPPAELALRVVWREDRADARDLREVLYAMAA</sequence>